<evidence type="ECO:0000256" key="3">
    <source>
        <dbReference type="ARBA" id="ARBA00044947"/>
    </source>
</evidence>
<accession>A0ABP0YVM0</accession>
<sequence length="590" mass="65716">MDNGNDPSSSPSFASSSYVSNGSSYNNVAATFSNEPSANSDHMCLSKLSANLEKLVVDSDYDYTDAVIVVEGIEVGVHRCILAARSQFFHELFKQEMDSSTKDGKPKYCMSQLVAFSKVGIEAFKVILNYMYTGKLKPSPPEVSTCVDETCAHDACGPAINYAVELMYASATFKMKEMVLLVQRRLLNFVEKASVEDVITMLIAAFHCHLDQLHAPCIQRVARSDLDAVSLERELPGEVASEIKSLRMRSQQEAEPNIVEEVDLNREKKIRRLHKALDSDDVELLKLLLSESSDITLNDAYALHYATAYCDPKVIKEVLNLGLADLNLKNLRGQTVLHVAARRKDPKIIVALLDKGTSPLEPTSDGQTAVTICRRLTRPKDYNEMTHKGQESNKDRLCIDVLEREMRRNSFSSGMEMTTQISTADMHVMLDYLENRVAFARLFFPAEAKVAMEIADADNTIAYTGLVSSKGSSGNLLKVDLNETPSVGTKRLQSRMQALMKTVETGRRYFPHCSEVLDNFLADDMPDLLFLEKGTPEEQRKKKARFIELKDDVQKAFCKDLAENNRPGFSSSSSSSSSPKVGANHKARRK</sequence>
<gene>
    <name evidence="9" type="ORF">CITCOLO1_LOCUS16633</name>
</gene>
<keyword evidence="5" id="KW-0862">Zinc</keyword>
<dbReference type="Pfam" id="PF12313">
    <property type="entry name" value="NPR1_like_C"/>
    <property type="match status" value="1"/>
</dbReference>
<dbReference type="Pfam" id="PF12796">
    <property type="entry name" value="Ank_2"/>
    <property type="match status" value="1"/>
</dbReference>
<dbReference type="SMART" id="SM00225">
    <property type="entry name" value="BTB"/>
    <property type="match status" value="1"/>
</dbReference>
<evidence type="ECO:0000259" key="8">
    <source>
        <dbReference type="PROSITE" id="PS52046"/>
    </source>
</evidence>
<keyword evidence="5" id="KW-0479">Metal-binding</keyword>
<dbReference type="PROSITE" id="PS52046">
    <property type="entry name" value="ZF_C2HC_NPR"/>
    <property type="match status" value="1"/>
</dbReference>
<dbReference type="Pfam" id="PF00651">
    <property type="entry name" value="BTB"/>
    <property type="match status" value="1"/>
</dbReference>
<dbReference type="SUPFAM" id="SSF54695">
    <property type="entry name" value="POZ domain"/>
    <property type="match status" value="1"/>
</dbReference>
<keyword evidence="5" id="KW-0863">Zinc-finger</keyword>
<feature type="repeat" description="ANK" evidence="4">
    <location>
        <begin position="332"/>
        <end position="358"/>
    </location>
</feature>
<comment type="similarity">
    <text evidence="3">Belongs to the plant 'ANKYRIN-BTB/POZ' family. 'NPR1-like' subfamily.</text>
</comment>
<keyword evidence="2" id="KW-0611">Plant defense</keyword>
<dbReference type="SUPFAM" id="SSF48403">
    <property type="entry name" value="Ankyrin repeat"/>
    <property type="match status" value="1"/>
</dbReference>
<feature type="region of interest" description="Disordered" evidence="6">
    <location>
        <begin position="564"/>
        <end position="590"/>
    </location>
</feature>
<dbReference type="Gene3D" id="1.25.40.20">
    <property type="entry name" value="Ankyrin repeat-containing domain"/>
    <property type="match status" value="1"/>
</dbReference>
<dbReference type="SMART" id="SM00248">
    <property type="entry name" value="ANK"/>
    <property type="match status" value="3"/>
</dbReference>
<evidence type="ECO:0000313" key="10">
    <source>
        <dbReference type="Proteomes" id="UP001642487"/>
    </source>
</evidence>
<dbReference type="PROSITE" id="PS50097">
    <property type="entry name" value="BTB"/>
    <property type="match status" value="1"/>
</dbReference>
<feature type="domain" description="BTB" evidence="7">
    <location>
        <begin position="64"/>
        <end position="140"/>
    </location>
</feature>
<protein>
    <submittedName>
        <fullName evidence="9">Uncharacterized protein</fullName>
    </submittedName>
</protein>
<reference evidence="9 10" key="1">
    <citation type="submission" date="2024-03" db="EMBL/GenBank/DDBJ databases">
        <authorList>
            <person name="Gkanogiannis A."/>
            <person name="Becerra Lopez-Lavalle L."/>
        </authorList>
    </citation>
    <scope>NUCLEOTIDE SEQUENCE [LARGE SCALE GENOMIC DNA]</scope>
</reference>
<evidence type="ECO:0000313" key="9">
    <source>
        <dbReference type="EMBL" id="CAK9324399.1"/>
    </source>
</evidence>
<dbReference type="PROSITE" id="PS50088">
    <property type="entry name" value="ANK_REPEAT"/>
    <property type="match status" value="2"/>
</dbReference>
<keyword evidence="10" id="KW-1185">Reference proteome</keyword>
<comment type="caution">
    <text evidence="5">Lacks conserved residue(s) required for the propagation of feature annotation.</text>
</comment>
<dbReference type="PANTHER" id="PTHR46475">
    <property type="entry name" value="REGULATORY PROTEIN NPR3"/>
    <property type="match status" value="1"/>
</dbReference>
<feature type="repeat" description="ANK" evidence="4">
    <location>
        <begin position="273"/>
        <end position="300"/>
    </location>
</feature>
<dbReference type="InterPro" id="IPR057250">
    <property type="entry name" value="Znf_C2HC_NPR-type"/>
</dbReference>
<dbReference type="Proteomes" id="UP001642487">
    <property type="component" value="Chromosome 6"/>
</dbReference>
<comment type="pathway">
    <text evidence="1">Protein modification; protein ubiquitination.</text>
</comment>
<organism evidence="9 10">
    <name type="scientific">Citrullus colocynthis</name>
    <name type="common">colocynth</name>
    <dbReference type="NCBI Taxonomy" id="252529"/>
    <lineage>
        <taxon>Eukaryota</taxon>
        <taxon>Viridiplantae</taxon>
        <taxon>Streptophyta</taxon>
        <taxon>Embryophyta</taxon>
        <taxon>Tracheophyta</taxon>
        <taxon>Spermatophyta</taxon>
        <taxon>Magnoliopsida</taxon>
        <taxon>eudicotyledons</taxon>
        <taxon>Gunneridae</taxon>
        <taxon>Pentapetalae</taxon>
        <taxon>rosids</taxon>
        <taxon>fabids</taxon>
        <taxon>Cucurbitales</taxon>
        <taxon>Cucurbitaceae</taxon>
        <taxon>Benincaseae</taxon>
        <taxon>Citrullus</taxon>
    </lineage>
</organism>
<evidence type="ECO:0000259" key="7">
    <source>
        <dbReference type="PROSITE" id="PS50097"/>
    </source>
</evidence>
<keyword evidence="4" id="KW-0040">ANK repeat</keyword>
<evidence type="ECO:0000256" key="6">
    <source>
        <dbReference type="SAM" id="MobiDB-lite"/>
    </source>
</evidence>
<dbReference type="PANTHER" id="PTHR46475:SF7">
    <property type="entry name" value="REGULATORY PROTEIN, PUTATIVE-RELATED"/>
    <property type="match status" value="1"/>
</dbReference>
<dbReference type="InterPro" id="IPR021094">
    <property type="entry name" value="NPR1/NIM1-like_C"/>
</dbReference>
<dbReference type="PROSITE" id="PS50297">
    <property type="entry name" value="ANK_REP_REGION"/>
    <property type="match status" value="1"/>
</dbReference>
<dbReference type="InterPro" id="IPR036770">
    <property type="entry name" value="Ankyrin_rpt-contain_sf"/>
</dbReference>
<dbReference type="InterPro" id="IPR000210">
    <property type="entry name" value="BTB/POZ_dom"/>
</dbReference>
<evidence type="ECO:0000256" key="4">
    <source>
        <dbReference type="PROSITE-ProRule" id="PRU00023"/>
    </source>
</evidence>
<name>A0ABP0YVM0_9ROSI</name>
<dbReference type="Gene3D" id="3.30.710.10">
    <property type="entry name" value="Potassium Channel Kv1.1, Chain A"/>
    <property type="match status" value="1"/>
</dbReference>
<dbReference type="InterPro" id="IPR011333">
    <property type="entry name" value="SKP1/BTB/POZ_sf"/>
</dbReference>
<dbReference type="EMBL" id="OZ021740">
    <property type="protein sequence ID" value="CAK9324399.1"/>
    <property type="molecule type" value="Genomic_DNA"/>
</dbReference>
<evidence type="ECO:0000256" key="2">
    <source>
        <dbReference type="ARBA" id="ARBA00022821"/>
    </source>
</evidence>
<dbReference type="InterPro" id="IPR002110">
    <property type="entry name" value="Ankyrin_rpt"/>
</dbReference>
<proteinExistence type="inferred from homology"/>
<dbReference type="CDD" id="cd18310">
    <property type="entry name" value="BTB_POZ_NPR_plant"/>
    <property type="match status" value="1"/>
</dbReference>
<dbReference type="InterPro" id="IPR044292">
    <property type="entry name" value="NPR"/>
</dbReference>
<evidence type="ECO:0000256" key="1">
    <source>
        <dbReference type="ARBA" id="ARBA00004906"/>
    </source>
</evidence>
<feature type="domain" description="C2HC NPR-type" evidence="8">
    <location>
        <begin position="143"/>
        <end position="157"/>
    </location>
</feature>
<evidence type="ECO:0000256" key="5">
    <source>
        <dbReference type="PROSITE-ProRule" id="PRU01391"/>
    </source>
</evidence>